<evidence type="ECO:0000313" key="8">
    <source>
        <dbReference type="Proteomes" id="UP001055712"/>
    </source>
</evidence>
<evidence type="ECO:0000259" key="5">
    <source>
        <dbReference type="Pfam" id="PF16099"/>
    </source>
</evidence>
<protein>
    <recommendedName>
        <fullName evidence="2">RecQ-mediated genome instability protein 1</fullName>
    </recommendedName>
</protein>
<feature type="compositionally biased region" description="Low complexity" evidence="3">
    <location>
        <begin position="431"/>
        <end position="451"/>
    </location>
</feature>
<dbReference type="GO" id="GO:0000166">
    <property type="term" value="F:nucleotide binding"/>
    <property type="evidence" value="ECO:0007669"/>
    <property type="project" value="InterPro"/>
</dbReference>
<dbReference type="InterPro" id="IPR049363">
    <property type="entry name" value="RMI1_N"/>
</dbReference>
<feature type="compositionally biased region" description="Low complexity" evidence="3">
    <location>
        <begin position="389"/>
        <end position="403"/>
    </location>
</feature>
<proteinExistence type="inferred from homology"/>
<feature type="compositionally biased region" description="Low complexity" evidence="3">
    <location>
        <begin position="742"/>
        <end position="782"/>
    </location>
</feature>
<comment type="caution">
    <text evidence="7">The sequence shown here is derived from an EMBL/GenBank/DDBJ whole genome shotgun (WGS) entry which is preliminary data.</text>
</comment>
<sequence>MNGLQQQLDSLGIRVQPNWLAGCLSHLQAAGNVADHQKAKLVLQQLLRSDLNECGTPALPANVQSLHDTLLPGKLLLQIDEAVNIGAAVRERYAGNDNGSRCLKLLLTDGVQQVAAAEYRHTPALHSTMAAGTKLIVQNAAVRRGILLLTPQCCAVLGGEVARLEEARQRMVTHWAQPAVGRRGAPPTMQQAMAAAAAAAWAGGPPLGARPSQQLAIQGPAAVNPQLTAQRPSQQPTQALTLPQQQQQQHQHQHAQPAAPPVAFQQAAASSGGGVAHRQLQQYLQPPWQAQQQQQQQPQQYMQPPGQAQQQHHHHQCATVGGASKPQPVPPSLAGAPAAPLQELDRNAAGSGRLRQSRLALPKPLPAGQDSSTAPAQQVGQAPSRSAFGQPVQQPSQQQQQQHGGPGKRPGPLSTSQDRASLPPLQRVQQGAAAPYAPSPTASALAAAGTTDDPICLSDEEQQQAPPPGGNARQKEADVDMVDAAEEAEAADDGGWQAGDGDGWSDEPPFEPGLQPWEQGFDGTDDQMCFNSDVQELGAGGGGGDQQAEAQGGGVQEVAEEGDGWQAAGEEEEEEEEFGRSDAQQPAGIEQRAEAAAADGESLSGPRGSEAAIPHSSGGQRAQQPASAVDAPAGGAGSAAACSDDDWRSDGDGDYEGLQQPSAAAPSSTAVAPAASAVPSLQRQRCSGRGGLQGSVQERPPPDAAAPKSRRSANRLSGSKSEHEGRQLSPLAPGTLQRQPSPGQQEVQQPAQQQQRQQVQREALGQAVPQPPASASASAVPQLSPPDPALFCAAPSLAQVLFSSQPTPSPKAHATLASATTGSKESKVAAAGGGGRTPGCGQHLTASLQQTSKLPSLTRLHHQQQPYAHQPQRQQHLHQQPHCAGDVPAGLAEGVPSWNLLPDVTPAKQQQDAAADSSCGINGASSAEEPFISLLQLNQRIASAAPEAFPLTTTVYGKVKTLLGRMRFKDVATGKPQYGLSLAIQDGSTAVAAQMGHLFLLEFFGLAPAEFEAGLFSSDAARKQELIKLAQELQHLLSTYNGLMSVSLAAPSATLEILDLLVDLTPAQAAALQRRVKA</sequence>
<feature type="compositionally biased region" description="Polar residues" evidence="3">
    <location>
        <begin position="369"/>
        <end position="384"/>
    </location>
</feature>
<dbReference type="GO" id="GO:0031422">
    <property type="term" value="C:RecQ family helicase-topoisomerase III complex"/>
    <property type="evidence" value="ECO:0007669"/>
    <property type="project" value="TreeGrafter"/>
</dbReference>
<feature type="region of interest" description="Disordered" evidence="3">
    <location>
        <begin position="804"/>
        <end position="843"/>
    </location>
</feature>
<dbReference type="GO" id="GO:0000724">
    <property type="term" value="P:double-strand break repair via homologous recombination"/>
    <property type="evidence" value="ECO:0007669"/>
    <property type="project" value="TreeGrafter"/>
</dbReference>
<keyword evidence="8" id="KW-1185">Reference proteome</keyword>
<dbReference type="InterPro" id="IPR042470">
    <property type="entry name" value="RMI1_N_C_sf"/>
</dbReference>
<feature type="compositionally biased region" description="Low complexity" evidence="3">
    <location>
        <begin position="279"/>
        <end position="310"/>
    </location>
</feature>
<organism evidence="7 8">
    <name type="scientific">Chlorella vulgaris</name>
    <name type="common">Green alga</name>
    <dbReference type="NCBI Taxonomy" id="3077"/>
    <lineage>
        <taxon>Eukaryota</taxon>
        <taxon>Viridiplantae</taxon>
        <taxon>Chlorophyta</taxon>
        <taxon>core chlorophytes</taxon>
        <taxon>Trebouxiophyceae</taxon>
        <taxon>Chlorellales</taxon>
        <taxon>Chlorellaceae</taxon>
        <taxon>Chlorella clade</taxon>
        <taxon>Chlorella</taxon>
    </lineage>
</organism>
<dbReference type="OrthoDB" id="341511at2759"/>
<evidence type="ECO:0000256" key="2">
    <source>
        <dbReference type="ARBA" id="ARBA00018987"/>
    </source>
</evidence>
<dbReference type="EMBL" id="SIDB01000001">
    <property type="protein sequence ID" value="KAI3438910.1"/>
    <property type="molecule type" value="Genomic_DNA"/>
</dbReference>
<dbReference type="Gene3D" id="2.40.50.770">
    <property type="entry name" value="RecQ-mediated genome instability protein Rmi1, C-terminal domain"/>
    <property type="match status" value="1"/>
</dbReference>
<dbReference type="PANTHER" id="PTHR14790">
    <property type="entry name" value="RECQ-MEDIATED GENOME INSTABILITY PROTEIN 1 RMI1"/>
    <property type="match status" value="1"/>
</dbReference>
<gene>
    <name evidence="7" type="ORF">D9Q98_001324</name>
</gene>
<dbReference type="Pfam" id="PF08585">
    <property type="entry name" value="RMI1_N_C"/>
    <property type="match status" value="1"/>
</dbReference>
<feature type="compositionally biased region" description="Acidic residues" evidence="3">
    <location>
        <begin position="479"/>
        <end position="492"/>
    </location>
</feature>
<dbReference type="GO" id="GO:0000712">
    <property type="term" value="P:resolution of meiotic recombination intermediates"/>
    <property type="evidence" value="ECO:0007669"/>
    <property type="project" value="TreeGrafter"/>
</dbReference>
<dbReference type="InterPro" id="IPR013894">
    <property type="entry name" value="RMI1_OB"/>
</dbReference>
<feature type="region of interest" description="Disordered" evidence="3">
    <location>
        <begin position="228"/>
        <end position="337"/>
    </location>
</feature>
<name>A0A9D4Z2I8_CHLVU</name>
<evidence type="ECO:0000256" key="3">
    <source>
        <dbReference type="SAM" id="MobiDB-lite"/>
    </source>
</evidence>
<feature type="compositionally biased region" description="Low complexity" evidence="3">
    <location>
        <begin position="626"/>
        <end position="642"/>
    </location>
</feature>
<evidence type="ECO:0000256" key="1">
    <source>
        <dbReference type="ARBA" id="ARBA00006395"/>
    </source>
</evidence>
<comment type="similarity">
    <text evidence="1">Belongs to the RMI1 family.</text>
</comment>
<reference evidence="7" key="1">
    <citation type="journal article" date="2019" name="Plant J.">
        <title>Chlorella vulgaris genome assembly and annotation reveals the molecular basis for metabolic acclimation to high light conditions.</title>
        <authorList>
            <person name="Cecchin M."/>
            <person name="Marcolungo L."/>
            <person name="Rossato M."/>
            <person name="Girolomoni L."/>
            <person name="Cosentino E."/>
            <person name="Cuine S."/>
            <person name="Li-Beisson Y."/>
            <person name="Delledonne M."/>
            <person name="Ballottari M."/>
        </authorList>
    </citation>
    <scope>NUCLEOTIDE SEQUENCE</scope>
    <source>
        <strain evidence="7">211/11P</strain>
    </source>
</reference>
<dbReference type="InterPro" id="IPR032199">
    <property type="entry name" value="RMI1_C"/>
</dbReference>
<dbReference type="SMART" id="SM01161">
    <property type="entry name" value="DUF1767"/>
    <property type="match status" value="1"/>
</dbReference>
<feature type="compositionally biased region" description="Gly residues" evidence="3">
    <location>
        <begin position="538"/>
        <end position="555"/>
    </location>
</feature>
<feature type="domain" description="RecQ-mediated genome instability protein 1 C-terminal OB-fold" evidence="5">
    <location>
        <begin position="928"/>
        <end position="1076"/>
    </location>
</feature>
<evidence type="ECO:0000259" key="4">
    <source>
        <dbReference type="Pfam" id="PF08585"/>
    </source>
</evidence>
<feature type="domain" description="RecQ mediated genome instability protein 1 OB-fold" evidence="4">
    <location>
        <begin position="59"/>
        <end position="169"/>
    </location>
</feature>
<evidence type="ECO:0000313" key="7">
    <source>
        <dbReference type="EMBL" id="KAI3438910.1"/>
    </source>
</evidence>
<dbReference type="Pfam" id="PF21000">
    <property type="entry name" value="RMI1_N_N"/>
    <property type="match status" value="1"/>
</dbReference>
<reference evidence="7" key="2">
    <citation type="submission" date="2020-11" db="EMBL/GenBank/DDBJ databases">
        <authorList>
            <person name="Cecchin M."/>
            <person name="Marcolungo L."/>
            <person name="Rossato M."/>
            <person name="Girolomoni L."/>
            <person name="Cosentino E."/>
            <person name="Cuine S."/>
            <person name="Li-Beisson Y."/>
            <person name="Delledonne M."/>
            <person name="Ballottari M."/>
        </authorList>
    </citation>
    <scope>NUCLEOTIDE SEQUENCE</scope>
    <source>
        <strain evidence="7">211/11P</strain>
        <tissue evidence="7">Whole cell</tissue>
    </source>
</reference>
<evidence type="ECO:0000259" key="6">
    <source>
        <dbReference type="Pfam" id="PF21000"/>
    </source>
</evidence>
<dbReference type="Proteomes" id="UP001055712">
    <property type="component" value="Unassembled WGS sequence"/>
</dbReference>
<feature type="compositionally biased region" description="Low complexity" evidence="3">
    <location>
        <begin position="234"/>
        <end position="270"/>
    </location>
</feature>
<dbReference type="GO" id="GO:0016604">
    <property type="term" value="C:nuclear body"/>
    <property type="evidence" value="ECO:0007669"/>
    <property type="project" value="TreeGrafter"/>
</dbReference>
<dbReference type="PANTHER" id="PTHR14790:SF15">
    <property type="entry name" value="RECQ-MEDIATED GENOME INSTABILITY PROTEIN 1"/>
    <property type="match status" value="1"/>
</dbReference>
<dbReference type="Pfam" id="PF16099">
    <property type="entry name" value="RMI1_C"/>
    <property type="match status" value="1"/>
</dbReference>
<dbReference type="AlphaFoldDB" id="A0A9D4Z2I8"/>
<feature type="domain" description="RMI1 N-terminal" evidence="6">
    <location>
        <begin position="12"/>
        <end position="54"/>
    </location>
</feature>
<feature type="compositionally biased region" description="Low complexity" evidence="3">
    <location>
        <begin position="661"/>
        <end position="680"/>
    </location>
</feature>
<feature type="compositionally biased region" description="Acidic residues" evidence="3">
    <location>
        <begin position="558"/>
        <end position="577"/>
    </location>
</feature>
<accession>A0A9D4Z2I8</accession>
<feature type="region of interest" description="Disordered" evidence="3">
    <location>
        <begin position="362"/>
        <end position="783"/>
    </location>
</feature>